<organism evidence="6">
    <name type="scientific">Selaginella moellendorffii</name>
    <name type="common">Spikemoss</name>
    <dbReference type="NCBI Taxonomy" id="88036"/>
    <lineage>
        <taxon>Eukaryota</taxon>
        <taxon>Viridiplantae</taxon>
        <taxon>Streptophyta</taxon>
        <taxon>Embryophyta</taxon>
        <taxon>Tracheophyta</taxon>
        <taxon>Lycopodiopsida</taxon>
        <taxon>Selaginellales</taxon>
        <taxon>Selaginellaceae</taxon>
        <taxon>Selaginella</taxon>
    </lineage>
</organism>
<evidence type="ECO:0000256" key="1">
    <source>
        <dbReference type="ARBA" id="ARBA00011385"/>
    </source>
</evidence>
<dbReference type="InParanoid" id="D8SR92"/>
<evidence type="ECO:0000256" key="3">
    <source>
        <dbReference type="ARBA" id="ARBA00023203"/>
    </source>
</evidence>
<dbReference type="EMBL" id="GL377635">
    <property type="protein sequence ID" value="EFJ13105.1"/>
    <property type="molecule type" value="Genomic_DNA"/>
</dbReference>
<dbReference type="KEGG" id="smo:SELMODRAFT_424862"/>
<dbReference type="Gramene" id="EFJ13105">
    <property type="protein sequence ID" value="EFJ13105"/>
    <property type="gene ID" value="SELMODRAFT_424862"/>
</dbReference>
<dbReference type="InterPro" id="IPR039959">
    <property type="entry name" value="Fimbrin/Plastin"/>
</dbReference>
<sequence length="234" mass="26531">MLIIQRPADDIKLRRKVVSAYDILKWANNKVKRSGKESPYGEFQDDEKKQNVVYVISVARKLGCSVFLLWDDIVEVRPKMVMILVGTVMLWSLGEKAKKAAITAVVLGLHNEHDCARECFCSSFLAASHRDEEMDVEPSAFFLLNEEMDVLDLTLLSVSEMKSLPLVLIVPSEIEVDGLDASQGQHSLKRDFPILPNNDHQSASMSLLSRDRGIKQRYLEVDLISVGFRFHMDH</sequence>
<feature type="domain" description="Calponin-homology (CH)" evidence="4">
    <location>
        <begin position="45"/>
        <end position="89"/>
    </location>
</feature>
<dbReference type="SUPFAM" id="SSF47576">
    <property type="entry name" value="Calponin-homology domain, CH-domain"/>
    <property type="match status" value="1"/>
</dbReference>
<dbReference type="Gene3D" id="1.10.418.10">
    <property type="entry name" value="Calponin-like domain"/>
    <property type="match status" value="1"/>
</dbReference>
<keyword evidence="6" id="KW-1185">Reference proteome</keyword>
<proteinExistence type="predicted"/>
<dbReference type="STRING" id="88036.D8SR92"/>
<dbReference type="PANTHER" id="PTHR19961">
    <property type="entry name" value="FIMBRIN/PLASTIN"/>
    <property type="match status" value="1"/>
</dbReference>
<evidence type="ECO:0000259" key="4">
    <source>
        <dbReference type="Pfam" id="PF00307"/>
    </source>
</evidence>
<dbReference type="InterPro" id="IPR036872">
    <property type="entry name" value="CH_dom_sf"/>
</dbReference>
<dbReference type="Pfam" id="PF00307">
    <property type="entry name" value="CH"/>
    <property type="match status" value="1"/>
</dbReference>
<protein>
    <recommendedName>
        <fullName evidence="4">Calponin-homology (CH) domain-containing protein</fullName>
    </recommendedName>
</protein>
<evidence type="ECO:0000313" key="5">
    <source>
        <dbReference type="EMBL" id="EFJ13105.1"/>
    </source>
</evidence>
<evidence type="ECO:0000256" key="2">
    <source>
        <dbReference type="ARBA" id="ARBA00022737"/>
    </source>
</evidence>
<dbReference type="PANTHER" id="PTHR19961:SF18">
    <property type="entry name" value="FI19014P1"/>
    <property type="match status" value="1"/>
</dbReference>
<gene>
    <name evidence="5" type="ORF">SELMODRAFT_424862</name>
</gene>
<evidence type="ECO:0000313" key="6">
    <source>
        <dbReference type="Proteomes" id="UP000001514"/>
    </source>
</evidence>
<accession>D8SR92</accession>
<reference evidence="5 6" key="1">
    <citation type="journal article" date="2011" name="Science">
        <title>The Selaginella genome identifies genetic changes associated with the evolution of vascular plants.</title>
        <authorList>
            <person name="Banks J.A."/>
            <person name="Nishiyama T."/>
            <person name="Hasebe M."/>
            <person name="Bowman J.L."/>
            <person name="Gribskov M."/>
            <person name="dePamphilis C."/>
            <person name="Albert V.A."/>
            <person name="Aono N."/>
            <person name="Aoyama T."/>
            <person name="Ambrose B.A."/>
            <person name="Ashton N.W."/>
            <person name="Axtell M.J."/>
            <person name="Barker E."/>
            <person name="Barker M.S."/>
            <person name="Bennetzen J.L."/>
            <person name="Bonawitz N.D."/>
            <person name="Chapple C."/>
            <person name="Cheng C."/>
            <person name="Correa L.G."/>
            <person name="Dacre M."/>
            <person name="DeBarry J."/>
            <person name="Dreyer I."/>
            <person name="Elias M."/>
            <person name="Engstrom E.M."/>
            <person name="Estelle M."/>
            <person name="Feng L."/>
            <person name="Finet C."/>
            <person name="Floyd S.K."/>
            <person name="Frommer W.B."/>
            <person name="Fujita T."/>
            <person name="Gramzow L."/>
            <person name="Gutensohn M."/>
            <person name="Harholt J."/>
            <person name="Hattori M."/>
            <person name="Heyl A."/>
            <person name="Hirai T."/>
            <person name="Hiwatashi Y."/>
            <person name="Ishikawa M."/>
            <person name="Iwata M."/>
            <person name="Karol K.G."/>
            <person name="Koehler B."/>
            <person name="Kolukisaoglu U."/>
            <person name="Kubo M."/>
            <person name="Kurata T."/>
            <person name="Lalonde S."/>
            <person name="Li K."/>
            <person name="Li Y."/>
            <person name="Litt A."/>
            <person name="Lyons E."/>
            <person name="Manning G."/>
            <person name="Maruyama T."/>
            <person name="Michael T.P."/>
            <person name="Mikami K."/>
            <person name="Miyazaki S."/>
            <person name="Morinaga S."/>
            <person name="Murata T."/>
            <person name="Mueller-Roeber B."/>
            <person name="Nelson D.R."/>
            <person name="Obara M."/>
            <person name="Oguri Y."/>
            <person name="Olmstead R.G."/>
            <person name="Onodera N."/>
            <person name="Petersen B.L."/>
            <person name="Pils B."/>
            <person name="Prigge M."/>
            <person name="Rensing S.A."/>
            <person name="Riano-Pachon D.M."/>
            <person name="Roberts A.W."/>
            <person name="Sato Y."/>
            <person name="Scheller H.V."/>
            <person name="Schulz B."/>
            <person name="Schulz C."/>
            <person name="Shakirov E.V."/>
            <person name="Shibagaki N."/>
            <person name="Shinohara N."/>
            <person name="Shippen D.E."/>
            <person name="Soerensen I."/>
            <person name="Sotooka R."/>
            <person name="Sugimoto N."/>
            <person name="Sugita M."/>
            <person name="Sumikawa N."/>
            <person name="Tanurdzic M."/>
            <person name="Theissen G."/>
            <person name="Ulvskov P."/>
            <person name="Wakazuki S."/>
            <person name="Weng J.K."/>
            <person name="Willats W.W."/>
            <person name="Wipf D."/>
            <person name="Wolf P.G."/>
            <person name="Yang L."/>
            <person name="Zimmer A.D."/>
            <person name="Zhu Q."/>
            <person name="Mitros T."/>
            <person name="Hellsten U."/>
            <person name="Loque D."/>
            <person name="Otillar R."/>
            <person name="Salamov A."/>
            <person name="Schmutz J."/>
            <person name="Shapiro H."/>
            <person name="Lindquist E."/>
            <person name="Lucas S."/>
            <person name="Rokhsar D."/>
            <person name="Grigoriev I.V."/>
        </authorList>
    </citation>
    <scope>NUCLEOTIDE SEQUENCE [LARGE SCALE GENOMIC DNA]</scope>
</reference>
<dbReference type="GO" id="GO:0051015">
    <property type="term" value="F:actin filament binding"/>
    <property type="evidence" value="ECO:0007669"/>
    <property type="project" value="InterPro"/>
</dbReference>
<name>D8SR92_SELML</name>
<dbReference type="eggNOG" id="KOG0046">
    <property type="taxonomic scope" value="Eukaryota"/>
</dbReference>
<dbReference type="AlphaFoldDB" id="D8SR92"/>
<dbReference type="Proteomes" id="UP000001514">
    <property type="component" value="Unassembled WGS sequence"/>
</dbReference>
<dbReference type="HOGENOM" id="CLU_1186708_0_0_1"/>
<keyword evidence="3" id="KW-0009">Actin-binding</keyword>
<keyword evidence="2" id="KW-0677">Repeat</keyword>
<comment type="subunit">
    <text evidence="1">Interacts with F-actin.</text>
</comment>
<dbReference type="InterPro" id="IPR001715">
    <property type="entry name" value="CH_dom"/>
</dbReference>
<dbReference type="GO" id="GO:0051017">
    <property type="term" value="P:actin filament bundle assembly"/>
    <property type="evidence" value="ECO:0007669"/>
    <property type="project" value="InterPro"/>
</dbReference>